<accession>A0A4R6RJY1</accession>
<evidence type="ECO:0000313" key="3">
    <source>
        <dbReference type="Proteomes" id="UP000294547"/>
    </source>
</evidence>
<dbReference type="Proteomes" id="UP000294547">
    <property type="component" value="Unassembled WGS sequence"/>
</dbReference>
<feature type="chain" id="PRO_5020294570" evidence="1">
    <location>
        <begin position="24"/>
        <end position="149"/>
    </location>
</feature>
<keyword evidence="3" id="KW-1185">Reference proteome</keyword>
<keyword evidence="1" id="KW-0732">Signal</keyword>
<dbReference type="RefSeq" id="WP_126537614.1">
    <property type="nucleotide sequence ID" value="NZ_BSPM01000008.1"/>
</dbReference>
<evidence type="ECO:0000256" key="1">
    <source>
        <dbReference type="SAM" id="SignalP"/>
    </source>
</evidence>
<gene>
    <name evidence="2" type="ORF">EDD54_0085</name>
</gene>
<reference evidence="2 3" key="1">
    <citation type="submission" date="2019-03" db="EMBL/GenBank/DDBJ databases">
        <title>Genomic Encyclopedia of Type Strains, Phase IV (KMG-IV): sequencing the most valuable type-strain genomes for metagenomic binning, comparative biology and taxonomic classification.</title>
        <authorList>
            <person name="Goeker M."/>
        </authorList>
    </citation>
    <scope>NUCLEOTIDE SEQUENCE [LARGE SCALE GENOMIC DNA]</scope>
    <source>
        <strain evidence="2 3">DSM 102969</strain>
    </source>
</reference>
<organism evidence="2 3">
    <name type="scientific">Oharaeibacter diazotrophicus</name>
    <dbReference type="NCBI Taxonomy" id="1920512"/>
    <lineage>
        <taxon>Bacteria</taxon>
        <taxon>Pseudomonadati</taxon>
        <taxon>Pseudomonadota</taxon>
        <taxon>Alphaproteobacteria</taxon>
        <taxon>Hyphomicrobiales</taxon>
        <taxon>Pleomorphomonadaceae</taxon>
        <taxon>Oharaeibacter</taxon>
    </lineage>
</organism>
<feature type="signal peptide" evidence="1">
    <location>
        <begin position="1"/>
        <end position="23"/>
    </location>
</feature>
<proteinExistence type="predicted"/>
<protein>
    <submittedName>
        <fullName evidence="2">Uncharacterized protein</fullName>
    </submittedName>
</protein>
<name>A0A4R6RJY1_9HYPH</name>
<dbReference type="AlphaFoldDB" id="A0A4R6RJY1"/>
<dbReference type="EMBL" id="SNXY01000006">
    <property type="protein sequence ID" value="TDP86217.1"/>
    <property type="molecule type" value="Genomic_DNA"/>
</dbReference>
<comment type="caution">
    <text evidence="2">The sequence shown here is derived from an EMBL/GenBank/DDBJ whole genome shotgun (WGS) entry which is preliminary data.</text>
</comment>
<evidence type="ECO:0000313" key="2">
    <source>
        <dbReference type="EMBL" id="TDP86217.1"/>
    </source>
</evidence>
<sequence length="149" mass="15266">MTKLASAFAALSLLAIGTVAAEAAPQIQGGFYQENIIKSCGGGSPCVAQFTPIAAGKTLVVRQVDCRIVVTSGITVYGTALHSFGASISGNSYLTARTEKAINPANATAWVYSANVTNMFSGTTPTVTAYTSAIAGTFNTYCTITGTYS</sequence>